<organism evidence="2 3">
    <name type="scientific">Ataeniobius toweri</name>
    <dbReference type="NCBI Taxonomy" id="208326"/>
    <lineage>
        <taxon>Eukaryota</taxon>
        <taxon>Metazoa</taxon>
        <taxon>Chordata</taxon>
        <taxon>Craniata</taxon>
        <taxon>Vertebrata</taxon>
        <taxon>Euteleostomi</taxon>
        <taxon>Actinopterygii</taxon>
        <taxon>Neopterygii</taxon>
        <taxon>Teleostei</taxon>
        <taxon>Neoteleostei</taxon>
        <taxon>Acanthomorphata</taxon>
        <taxon>Ovalentaria</taxon>
        <taxon>Atherinomorphae</taxon>
        <taxon>Cyprinodontiformes</taxon>
        <taxon>Goodeidae</taxon>
        <taxon>Ataeniobius</taxon>
    </lineage>
</organism>
<keyword evidence="1" id="KW-0812">Transmembrane</keyword>
<dbReference type="EMBL" id="JAHUTI010015801">
    <property type="protein sequence ID" value="MED6237471.1"/>
    <property type="molecule type" value="Genomic_DNA"/>
</dbReference>
<accession>A0ABU7AGZ3</accession>
<comment type="caution">
    <text evidence="2">The sequence shown here is derived from an EMBL/GenBank/DDBJ whole genome shotgun (WGS) entry which is preliminary data.</text>
</comment>
<name>A0ABU7AGZ3_9TELE</name>
<keyword evidence="1" id="KW-0472">Membrane</keyword>
<keyword evidence="3" id="KW-1185">Reference proteome</keyword>
<dbReference type="Proteomes" id="UP001345963">
    <property type="component" value="Unassembled WGS sequence"/>
</dbReference>
<gene>
    <name evidence="2" type="ORF">ATANTOWER_025651</name>
</gene>
<keyword evidence="1" id="KW-1133">Transmembrane helix</keyword>
<sequence length="107" mass="12071">MTFSSDSTLLISCNPNLICISCSLILYIFDCFSIAYVFSDFNLLDFFCFLPYLTSPECNYVALHNCNIFPAHLPHNLQFDGLLHTLDILLTFAYSCNVASSLTFKTS</sequence>
<protein>
    <submittedName>
        <fullName evidence="2">Uncharacterized protein</fullName>
    </submittedName>
</protein>
<reference evidence="2 3" key="1">
    <citation type="submission" date="2021-07" db="EMBL/GenBank/DDBJ databases">
        <authorList>
            <person name="Palmer J.M."/>
        </authorList>
    </citation>
    <scope>NUCLEOTIDE SEQUENCE [LARGE SCALE GENOMIC DNA]</scope>
    <source>
        <strain evidence="2 3">AT_MEX2019</strain>
        <tissue evidence="2">Muscle</tissue>
    </source>
</reference>
<evidence type="ECO:0000313" key="2">
    <source>
        <dbReference type="EMBL" id="MED6237471.1"/>
    </source>
</evidence>
<evidence type="ECO:0000313" key="3">
    <source>
        <dbReference type="Proteomes" id="UP001345963"/>
    </source>
</evidence>
<proteinExistence type="predicted"/>
<feature type="transmembrane region" description="Helical" evidence="1">
    <location>
        <begin position="15"/>
        <end position="38"/>
    </location>
</feature>
<evidence type="ECO:0000256" key="1">
    <source>
        <dbReference type="SAM" id="Phobius"/>
    </source>
</evidence>